<evidence type="ECO:0000256" key="1">
    <source>
        <dbReference type="ARBA" id="ARBA00022723"/>
    </source>
</evidence>
<feature type="transmembrane region" description="Helical" evidence="2">
    <location>
        <begin position="202"/>
        <end position="222"/>
    </location>
</feature>
<evidence type="ECO:0000259" key="3">
    <source>
        <dbReference type="PROSITE" id="PS50846"/>
    </source>
</evidence>
<dbReference type="Gene3D" id="3.30.70.100">
    <property type="match status" value="1"/>
</dbReference>
<dbReference type="InterPro" id="IPR006121">
    <property type="entry name" value="HMA_dom"/>
</dbReference>
<dbReference type="Proteomes" id="UP001451571">
    <property type="component" value="Chromosome"/>
</dbReference>
<dbReference type="RefSeq" id="WP_342756242.1">
    <property type="nucleotide sequence ID" value="NZ_CP146256.1"/>
</dbReference>
<evidence type="ECO:0000313" key="4">
    <source>
        <dbReference type="EMBL" id="XAH72628.1"/>
    </source>
</evidence>
<dbReference type="Pfam" id="PF00403">
    <property type="entry name" value="HMA"/>
    <property type="match status" value="1"/>
</dbReference>
<evidence type="ECO:0000256" key="2">
    <source>
        <dbReference type="SAM" id="Phobius"/>
    </source>
</evidence>
<keyword evidence="2" id="KW-1133">Transmembrane helix</keyword>
<keyword evidence="5" id="KW-1185">Reference proteome</keyword>
<accession>A0ABZ3ETA3</accession>
<feature type="transmembrane region" description="Helical" evidence="2">
    <location>
        <begin position="165"/>
        <end position="190"/>
    </location>
</feature>
<dbReference type="InterPro" id="IPR039447">
    <property type="entry name" value="UreH-like_TM_dom"/>
</dbReference>
<dbReference type="PANTHER" id="PTHR42208:SF1">
    <property type="entry name" value="HEAVY METAL TRANSPORTER"/>
    <property type="match status" value="1"/>
</dbReference>
<dbReference type="InterPro" id="IPR008972">
    <property type="entry name" value="Cupredoxin"/>
</dbReference>
<dbReference type="SUPFAM" id="SSF55008">
    <property type="entry name" value="HMA, heavy metal-associated domain"/>
    <property type="match status" value="1"/>
</dbReference>
<dbReference type="PROSITE" id="PS01047">
    <property type="entry name" value="HMA_1"/>
    <property type="match status" value="1"/>
</dbReference>
<feature type="transmembrane region" description="Helical" evidence="2">
    <location>
        <begin position="275"/>
        <end position="299"/>
    </location>
</feature>
<keyword evidence="1" id="KW-0479">Metal-binding</keyword>
<feature type="transmembrane region" description="Helical" evidence="2">
    <location>
        <begin position="311"/>
        <end position="331"/>
    </location>
</feature>
<dbReference type="PROSITE" id="PS50846">
    <property type="entry name" value="HMA_2"/>
    <property type="match status" value="1"/>
</dbReference>
<dbReference type="Pfam" id="PF13386">
    <property type="entry name" value="DsbD_2"/>
    <property type="match status" value="1"/>
</dbReference>
<dbReference type="CDD" id="cd00371">
    <property type="entry name" value="HMA"/>
    <property type="match status" value="1"/>
</dbReference>
<dbReference type="Gene3D" id="2.60.40.420">
    <property type="entry name" value="Cupredoxins - blue copper proteins"/>
    <property type="match status" value="2"/>
</dbReference>
<feature type="transmembrane region" description="Helical" evidence="2">
    <location>
        <begin position="248"/>
        <end position="269"/>
    </location>
</feature>
<feature type="transmembrane region" description="Helical" evidence="2">
    <location>
        <begin position="120"/>
        <end position="144"/>
    </location>
</feature>
<protein>
    <submittedName>
        <fullName evidence="4">Sulfite exporter TauE/SafE family protein</fullName>
    </submittedName>
</protein>
<dbReference type="SUPFAM" id="SSF49503">
    <property type="entry name" value="Cupredoxins"/>
    <property type="match status" value="1"/>
</dbReference>
<sequence>MKSGIKSKTLRIGGMTCVNCQNKIEKKLRNTAGIQSATVSYNAGTADVTYDTDIISLKDIISVIERLDYEVLMGNDKGASGNSRTVGLLLIIFSLYIFIQQFGLLNMLVPSQLAEANMGYGMLFVIGLITSVHCVAMCGGINLSQCIPGRPLEEESSRFAFLRPAFLYNFGRVISYTIVGFIVGALGSVFTFSNTMQGALKLAAGVFMVIMGINMLGIFPWLRRLNPRMPRVFARKINAEKGKSKSPLIVGLLNGLMPCGPLQAMQIYALSTGNAFAGAMSMFLFSMGTVPLMFGLGAVGTALGKKFTNKIMPAGAVLVVVLGLSMFSQGVNLAGIYQPLSFAKEGGSEQTDVVGEKTEDGEQVVNSTLSSGRYPDITVQAGMPVKWVIDAPQGSINGCNNEIYIREYGIQHKFTEGENIIEFTPEETGTFQYTCWMGMIRGTITVVEGGDDDSSEPIAFDSTPPAPEPEVSDYVIPVENIVIAEPIIDDSGNDMQQITITLTDDGFQPAVAIVQTGMNVLWNIDNQSASGQGLDQIIAPAYYAQLSLAKGENSLYFLPSADFEFYDGSNQFFGYIKVVDSLDNIDLEAVKAEVSSYETLVYPQEYFTQAAGASCCQ</sequence>
<name>A0ABZ3ETA3_9FIRM</name>
<keyword evidence="2" id="KW-0472">Membrane</keyword>
<reference evidence="4 5" key="1">
    <citation type="submission" date="2024-02" db="EMBL/GenBank/DDBJ databases">
        <title>Bacterial strain from lacustrine sediment.</title>
        <authorList>
            <person name="Petit C."/>
            <person name="Fadhlaoui K."/>
        </authorList>
    </citation>
    <scope>NUCLEOTIDE SEQUENCE [LARGE SCALE GENOMIC DNA]</scope>
    <source>
        <strain evidence="4 5">IPX-CK</strain>
    </source>
</reference>
<dbReference type="InterPro" id="IPR017969">
    <property type="entry name" value="Heavy-metal-associated_CS"/>
</dbReference>
<dbReference type="EMBL" id="CP146256">
    <property type="protein sequence ID" value="XAH72628.1"/>
    <property type="molecule type" value="Genomic_DNA"/>
</dbReference>
<feature type="domain" description="HMA" evidence="3">
    <location>
        <begin position="6"/>
        <end position="72"/>
    </location>
</feature>
<feature type="transmembrane region" description="Helical" evidence="2">
    <location>
        <begin position="86"/>
        <end position="108"/>
    </location>
</feature>
<dbReference type="InterPro" id="IPR036163">
    <property type="entry name" value="HMA_dom_sf"/>
</dbReference>
<organism evidence="4 5">
    <name type="scientific">Kineothrix sedimenti</name>
    <dbReference type="NCBI Taxonomy" id="3123317"/>
    <lineage>
        <taxon>Bacteria</taxon>
        <taxon>Bacillati</taxon>
        <taxon>Bacillota</taxon>
        <taxon>Clostridia</taxon>
        <taxon>Lachnospirales</taxon>
        <taxon>Lachnospiraceae</taxon>
        <taxon>Kineothrix</taxon>
    </lineage>
</organism>
<dbReference type="PANTHER" id="PTHR42208">
    <property type="entry name" value="HEAVY METAL TRANSPORTER-RELATED"/>
    <property type="match status" value="1"/>
</dbReference>
<evidence type="ECO:0000313" key="5">
    <source>
        <dbReference type="Proteomes" id="UP001451571"/>
    </source>
</evidence>
<proteinExistence type="predicted"/>
<keyword evidence="2" id="KW-0812">Transmembrane</keyword>
<gene>
    <name evidence="4" type="ORF">V6984_14040</name>
</gene>